<sequence>MNFKAFFFLLLANIVECFDGEILKYSLNIDLTPFYIDHEDIFNGHVGIHLKLNKPSSELILDAENLKISLVKVNNTVVKGSLKEKKVHISGQFKNADYFVDIGYSGIINNHKTGGLYKVLYKKNTKALLATHLEPEKARAVFPCFDDPNLKAKFQLSITLPKGLTSFSNTEILSRSTISDRLEKVVFDETLSMSTFLFALVVGEFRVKEIKYKKRVDLRIATVIENKELLDKVMGYAVDCLESMEEYTQVEYPMNKLDHIDVLRMPTLAMQNFGLITYSNSFGVTSDLEIKEELEQRRLVCHETAHQWFSNIITTNDWGQIFLHEGFATYFEDIVFKTSTNDEKIALETKRVQNFQEGIQEKLFNGHPIISKKFVSDETVYLSAGAVIQMVENVIGREKFRNSIQILIEEHFLGNFDYNDVINAFEKVRKSSKKVVFFDTNEVIAYLRAKE</sequence>
<evidence type="ECO:0000256" key="8">
    <source>
        <dbReference type="PIRSR" id="PIRSR634016-3"/>
    </source>
</evidence>
<keyword evidence="4" id="KW-0378">Hydrolase</keyword>
<feature type="active site" description="Proton acceptor" evidence="7">
    <location>
        <position position="303"/>
    </location>
</feature>
<name>A0A811L2B8_BURXY</name>
<dbReference type="InterPro" id="IPR042097">
    <property type="entry name" value="Aminopeptidase_N-like_N_sf"/>
</dbReference>
<dbReference type="InterPro" id="IPR014782">
    <property type="entry name" value="Peptidase_M1_dom"/>
</dbReference>
<organism evidence="13 14">
    <name type="scientific">Bursaphelenchus xylophilus</name>
    <name type="common">Pinewood nematode worm</name>
    <name type="synonym">Aphelenchoides xylophilus</name>
    <dbReference type="NCBI Taxonomy" id="6326"/>
    <lineage>
        <taxon>Eukaryota</taxon>
        <taxon>Metazoa</taxon>
        <taxon>Ecdysozoa</taxon>
        <taxon>Nematoda</taxon>
        <taxon>Chromadorea</taxon>
        <taxon>Rhabditida</taxon>
        <taxon>Tylenchina</taxon>
        <taxon>Tylenchomorpha</taxon>
        <taxon>Aphelenchoidea</taxon>
        <taxon>Aphelenchoididae</taxon>
        <taxon>Bursaphelenchus</taxon>
    </lineage>
</organism>
<dbReference type="PANTHER" id="PTHR11533">
    <property type="entry name" value="PROTEASE M1 ZINC METALLOPROTEASE"/>
    <property type="match status" value="1"/>
</dbReference>
<evidence type="ECO:0000256" key="2">
    <source>
        <dbReference type="ARBA" id="ARBA00022670"/>
    </source>
</evidence>
<dbReference type="PANTHER" id="PTHR11533:SF299">
    <property type="entry name" value="AMINOPEPTIDASE"/>
    <property type="match status" value="1"/>
</dbReference>
<feature type="site" description="Transition state stabilizer" evidence="9">
    <location>
        <position position="381"/>
    </location>
</feature>
<dbReference type="Gene3D" id="1.10.390.10">
    <property type="entry name" value="Neutral Protease Domain 2"/>
    <property type="match status" value="1"/>
</dbReference>
<dbReference type="PRINTS" id="PR00756">
    <property type="entry name" value="ALADIPTASE"/>
</dbReference>
<dbReference type="GO" id="GO:0008270">
    <property type="term" value="F:zinc ion binding"/>
    <property type="evidence" value="ECO:0007669"/>
    <property type="project" value="InterPro"/>
</dbReference>
<dbReference type="GO" id="GO:0005737">
    <property type="term" value="C:cytoplasm"/>
    <property type="evidence" value="ECO:0007669"/>
    <property type="project" value="TreeGrafter"/>
</dbReference>
<feature type="binding site" evidence="8">
    <location>
        <position position="306"/>
    </location>
    <ligand>
        <name>Zn(2+)</name>
        <dbReference type="ChEBI" id="CHEBI:29105"/>
        <note>catalytic</note>
    </ligand>
</feature>
<evidence type="ECO:0000313" key="14">
    <source>
        <dbReference type="Proteomes" id="UP000659654"/>
    </source>
</evidence>
<dbReference type="InterPro" id="IPR001930">
    <property type="entry name" value="Peptidase_M1"/>
</dbReference>
<proteinExistence type="inferred from homology"/>
<comment type="cofactor">
    <cofactor evidence="8">
        <name>Zn(2+)</name>
        <dbReference type="ChEBI" id="CHEBI:29105"/>
    </cofactor>
    <text evidence="8">Binds 1 zinc ion per subunit.</text>
</comment>
<keyword evidence="3 8" id="KW-0479">Metal-binding</keyword>
<feature type="binding site" evidence="8">
    <location>
        <position position="325"/>
    </location>
    <ligand>
        <name>Zn(2+)</name>
        <dbReference type="ChEBI" id="CHEBI:29105"/>
        <note>catalytic</note>
    </ligand>
</feature>
<dbReference type="SUPFAM" id="SSF63737">
    <property type="entry name" value="Leukotriene A4 hydrolase N-terminal domain"/>
    <property type="match status" value="1"/>
</dbReference>
<accession>A0A811L2B8</accession>
<dbReference type="AlphaFoldDB" id="A0A811L2B8"/>
<dbReference type="GO" id="GO:0042277">
    <property type="term" value="F:peptide binding"/>
    <property type="evidence" value="ECO:0007669"/>
    <property type="project" value="TreeGrafter"/>
</dbReference>
<gene>
    <name evidence="13" type="ORF">BXYJ_LOCUS7384</name>
</gene>
<evidence type="ECO:0000256" key="1">
    <source>
        <dbReference type="ARBA" id="ARBA00010136"/>
    </source>
</evidence>
<dbReference type="GO" id="GO:0043171">
    <property type="term" value="P:peptide catabolic process"/>
    <property type="evidence" value="ECO:0007669"/>
    <property type="project" value="TreeGrafter"/>
</dbReference>
<evidence type="ECO:0000256" key="4">
    <source>
        <dbReference type="ARBA" id="ARBA00022801"/>
    </source>
</evidence>
<dbReference type="Pfam" id="PF17900">
    <property type="entry name" value="Peptidase_M1_N"/>
    <property type="match status" value="1"/>
</dbReference>
<comment type="caution">
    <text evidence="13">The sequence shown here is derived from an EMBL/GenBank/DDBJ whole genome shotgun (WGS) entry which is preliminary data.</text>
</comment>
<dbReference type="CDD" id="cd09601">
    <property type="entry name" value="M1_APN-Q_like"/>
    <property type="match status" value="1"/>
</dbReference>
<dbReference type="SUPFAM" id="SSF55486">
    <property type="entry name" value="Metalloproteases ('zincins'), catalytic domain"/>
    <property type="match status" value="1"/>
</dbReference>
<evidence type="ECO:0000259" key="12">
    <source>
        <dbReference type="Pfam" id="PF17900"/>
    </source>
</evidence>
<dbReference type="OrthoDB" id="5868348at2759"/>
<dbReference type="GO" id="GO:0005615">
    <property type="term" value="C:extracellular space"/>
    <property type="evidence" value="ECO:0007669"/>
    <property type="project" value="TreeGrafter"/>
</dbReference>
<dbReference type="EMBL" id="CAJFDI010000003">
    <property type="protein sequence ID" value="CAD5222416.1"/>
    <property type="molecule type" value="Genomic_DNA"/>
</dbReference>
<dbReference type="GO" id="GO:0006508">
    <property type="term" value="P:proteolysis"/>
    <property type="evidence" value="ECO:0007669"/>
    <property type="project" value="UniProtKB-KW"/>
</dbReference>
<dbReference type="Gene3D" id="2.60.40.1730">
    <property type="entry name" value="tricorn interacting facor f3 domain"/>
    <property type="match status" value="1"/>
</dbReference>
<dbReference type="GO" id="GO:0016020">
    <property type="term" value="C:membrane"/>
    <property type="evidence" value="ECO:0007669"/>
    <property type="project" value="TreeGrafter"/>
</dbReference>
<dbReference type="Pfam" id="PF01433">
    <property type="entry name" value="Peptidase_M1"/>
    <property type="match status" value="1"/>
</dbReference>
<evidence type="ECO:0000259" key="11">
    <source>
        <dbReference type="Pfam" id="PF01433"/>
    </source>
</evidence>
<evidence type="ECO:0000256" key="3">
    <source>
        <dbReference type="ARBA" id="ARBA00022723"/>
    </source>
</evidence>
<feature type="domain" description="Peptidase M1 membrane alanine aminopeptidase" evidence="11">
    <location>
        <begin position="236"/>
        <end position="430"/>
    </location>
</feature>
<keyword evidence="14" id="KW-1185">Reference proteome</keyword>
<evidence type="ECO:0000256" key="10">
    <source>
        <dbReference type="SAM" id="SignalP"/>
    </source>
</evidence>
<evidence type="ECO:0000256" key="5">
    <source>
        <dbReference type="ARBA" id="ARBA00022833"/>
    </source>
</evidence>
<reference evidence="13" key="1">
    <citation type="submission" date="2020-09" db="EMBL/GenBank/DDBJ databases">
        <authorList>
            <person name="Kikuchi T."/>
        </authorList>
    </citation>
    <scope>NUCLEOTIDE SEQUENCE</scope>
    <source>
        <strain evidence="13">Ka4C1</strain>
    </source>
</reference>
<feature type="binding site" evidence="8">
    <location>
        <position position="302"/>
    </location>
    <ligand>
        <name>Zn(2+)</name>
        <dbReference type="ChEBI" id="CHEBI:29105"/>
        <note>catalytic</note>
    </ligand>
</feature>
<protein>
    <submittedName>
        <fullName evidence="13">(pine wood nematode) hypothetical protein</fullName>
    </submittedName>
</protein>
<keyword evidence="6" id="KW-0482">Metalloprotease</keyword>
<evidence type="ECO:0000256" key="7">
    <source>
        <dbReference type="PIRSR" id="PIRSR634016-1"/>
    </source>
</evidence>
<keyword evidence="5 8" id="KW-0862">Zinc</keyword>
<dbReference type="InterPro" id="IPR045357">
    <property type="entry name" value="Aminopeptidase_N-like_N"/>
</dbReference>
<dbReference type="GO" id="GO:0070006">
    <property type="term" value="F:metalloaminopeptidase activity"/>
    <property type="evidence" value="ECO:0007669"/>
    <property type="project" value="TreeGrafter"/>
</dbReference>
<dbReference type="EMBL" id="CAJFCV020000003">
    <property type="protein sequence ID" value="CAG9110174.1"/>
    <property type="molecule type" value="Genomic_DNA"/>
</dbReference>
<evidence type="ECO:0000256" key="9">
    <source>
        <dbReference type="PIRSR" id="PIRSR634016-4"/>
    </source>
</evidence>
<dbReference type="Proteomes" id="UP000582659">
    <property type="component" value="Unassembled WGS sequence"/>
</dbReference>
<dbReference type="InterPro" id="IPR050344">
    <property type="entry name" value="Peptidase_M1_aminopeptidases"/>
</dbReference>
<evidence type="ECO:0000313" key="13">
    <source>
        <dbReference type="EMBL" id="CAD5222416.1"/>
    </source>
</evidence>
<keyword evidence="10" id="KW-0732">Signal</keyword>
<evidence type="ECO:0000256" key="6">
    <source>
        <dbReference type="ARBA" id="ARBA00023049"/>
    </source>
</evidence>
<feature type="domain" description="Aminopeptidase N-like N-terminal" evidence="12">
    <location>
        <begin position="28"/>
        <end position="197"/>
    </location>
</feature>
<feature type="signal peptide" evidence="10">
    <location>
        <begin position="1"/>
        <end position="17"/>
    </location>
</feature>
<dbReference type="SMR" id="A0A811L2B8"/>
<keyword evidence="2" id="KW-0645">Protease</keyword>
<dbReference type="InterPro" id="IPR027268">
    <property type="entry name" value="Peptidase_M4/M1_CTD_sf"/>
</dbReference>
<dbReference type="Proteomes" id="UP000659654">
    <property type="component" value="Unassembled WGS sequence"/>
</dbReference>
<feature type="chain" id="PRO_5036221241" evidence="10">
    <location>
        <begin position="18"/>
        <end position="451"/>
    </location>
</feature>
<comment type="similarity">
    <text evidence="1">Belongs to the peptidase M1 family.</text>
</comment>
<dbReference type="InterPro" id="IPR034016">
    <property type="entry name" value="M1_APN-typ"/>
</dbReference>